<organism evidence="5 6">
    <name type="scientific">Fontibacillus phaseoli</name>
    <dbReference type="NCBI Taxonomy" id="1416533"/>
    <lineage>
        <taxon>Bacteria</taxon>
        <taxon>Bacillati</taxon>
        <taxon>Bacillota</taxon>
        <taxon>Bacilli</taxon>
        <taxon>Bacillales</taxon>
        <taxon>Paenibacillaceae</taxon>
        <taxon>Fontibacillus</taxon>
    </lineage>
</organism>
<evidence type="ECO:0000256" key="3">
    <source>
        <dbReference type="SAM" id="Coils"/>
    </source>
</evidence>
<dbReference type="InterPro" id="IPR046342">
    <property type="entry name" value="CBS_dom_sf"/>
</dbReference>
<dbReference type="PROSITE" id="PS50111">
    <property type="entry name" value="CHEMOTAXIS_TRANSDUC_2"/>
    <property type="match status" value="1"/>
</dbReference>
<comment type="caution">
    <text evidence="5">The sequence shown here is derived from an EMBL/GenBank/DDBJ whole genome shotgun (WGS) entry which is preliminary data.</text>
</comment>
<dbReference type="GO" id="GO:0016020">
    <property type="term" value="C:membrane"/>
    <property type="evidence" value="ECO:0007669"/>
    <property type="project" value="InterPro"/>
</dbReference>
<sequence>MLSNQAVLELTKDSRVKAVDYCRIVPVIYPLELCRDVLRMFQKQPDLPCIVVCDERNFPIGLMMRDVFFRHLAGRFAADLFYERPAREFAERNPLVCELTVSARELLDAALSREDHHFYDSMIVTHQGKYKGILTVQDLMMLSRDLQREAEEARRKAVCKSRSRVEEIEQAVDEASEASKRSLTESGRMSALASAGRLELEEVKASFTRVAGMTRSQERQVTELSARAGEISLVAARIRDLADQSGMLAMNASIEAARAGEHGRGFAVVAGEVRKLSMQTKQLSGEIGATLELVGELVNQTAKTAFSTAKEMDESLGRVEKAEDTFGLLVESAHQTELRGREVVQSSESAARTTGLVRKELSKLAESE</sequence>
<gene>
    <name evidence="5" type="ORF">DFP94_102562</name>
</gene>
<name>A0A369BJQ8_9BACL</name>
<reference evidence="5 6" key="1">
    <citation type="submission" date="2018-07" db="EMBL/GenBank/DDBJ databases">
        <title>Genomic Encyclopedia of Type Strains, Phase III (KMG-III): the genomes of soil and plant-associated and newly described type strains.</title>
        <authorList>
            <person name="Whitman W."/>
        </authorList>
    </citation>
    <scope>NUCLEOTIDE SEQUENCE [LARGE SCALE GENOMIC DNA]</scope>
    <source>
        <strain evidence="5 6">CECT 8333</strain>
    </source>
</reference>
<evidence type="ECO:0000256" key="2">
    <source>
        <dbReference type="PROSITE-ProRule" id="PRU00284"/>
    </source>
</evidence>
<evidence type="ECO:0000259" key="4">
    <source>
        <dbReference type="PROSITE" id="PS50111"/>
    </source>
</evidence>
<dbReference type="PANTHER" id="PTHR32089">
    <property type="entry name" value="METHYL-ACCEPTING CHEMOTAXIS PROTEIN MCPB"/>
    <property type="match status" value="1"/>
</dbReference>
<dbReference type="PANTHER" id="PTHR32089:SF114">
    <property type="entry name" value="METHYL-ACCEPTING CHEMOTAXIS PROTEIN MCPB"/>
    <property type="match status" value="1"/>
</dbReference>
<keyword evidence="1 2" id="KW-0807">Transducer</keyword>
<proteinExistence type="predicted"/>
<dbReference type="SUPFAM" id="SSF58104">
    <property type="entry name" value="Methyl-accepting chemotaxis protein (MCP) signaling domain"/>
    <property type="match status" value="1"/>
</dbReference>
<feature type="coiled-coil region" evidence="3">
    <location>
        <begin position="136"/>
        <end position="185"/>
    </location>
</feature>
<dbReference type="Gene3D" id="1.10.287.950">
    <property type="entry name" value="Methyl-accepting chemotaxis protein"/>
    <property type="match status" value="1"/>
</dbReference>
<feature type="domain" description="Methyl-accepting transducer" evidence="4">
    <location>
        <begin position="152"/>
        <end position="365"/>
    </location>
</feature>
<dbReference type="Pfam" id="PF00015">
    <property type="entry name" value="MCPsignal"/>
    <property type="match status" value="1"/>
</dbReference>
<dbReference type="GO" id="GO:0007165">
    <property type="term" value="P:signal transduction"/>
    <property type="evidence" value="ECO:0007669"/>
    <property type="project" value="UniProtKB-KW"/>
</dbReference>
<dbReference type="EMBL" id="QPJW01000002">
    <property type="protein sequence ID" value="RCX21803.1"/>
    <property type="molecule type" value="Genomic_DNA"/>
</dbReference>
<dbReference type="SMART" id="SM00283">
    <property type="entry name" value="MA"/>
    <property type="match status" value="1"/>
</dbReference>
<dbReference type="InterPro" id="IPR000644">
    <property type="entry name" value="CBS_dom"/>
</dbReference>
<protein>
    <submittedName>
        <fullName evidence="5">CBS domain protein</fullName>
    </submittedName>
</protein>
<evidence type="ECO:0000313" key="6">
    <source>
        <dbReference type="Proteomes" id="UP000253090"/>
    </source>
</evidence>
<keyword evidence="6" id="KW-1185">Reference proteome</keyword>
<dbReference type="AlphaFoldDB" id="A0A369BJQ8"/>
<evidence type="ECO:0000313" key="5">
    <source>
        <dbReference type="EMBL" id="RCX21803.1"/>
    </source>
</evidence>
<accession>A0A369BJQ8</accession>
<dbReference type="SUPFAM" id="SSF54631">
    <property type="entry name" value="CBS-domain pair"/>
    <property type="match status" value="1"/>
</dbReference>
<dbReference type="Pfam" id="PF00571">
    <property type="entry name" value="CBS"/>
    <property type="match status" value="1"/>
</dbReference>
<evidence type="ECO:0000256" key="1">
    <source>
        <dbReference type="ARBA" id="ARBA00023224"/>
    </source>
</evidence>
<dbReference type="Gene3D" id="3.10.580.10">
    <property type="entry name" value="CBS-domain"/>
    <property type="match status" value="1"/>
</dbReference>
<dbReference type="InterPro" id="IPR004089">
    <property type="entry name" value="MCPsignal_dom"/>
</dbReference>
<keyword evidence="3" id="KW-0175">Coiled coil</keyword>
<dbReference type="Proteomes" id="UP000253090">
    <property type="component" value="Unassembled WGS sequence"/>
</dbReference>